<proteinExistence type="predicted"/>
<gene>
    <name evidence="1" type="ORF">C4K68_26555</name>
</gene>
<protein>
    <recommendedName>
        <fullName evidence="3">Mop domain-containing protein</fullName>
    </recommendedName>
</protein>
<dbReference type="Proteomes" id="UP000238196">
    <property type="component" value="Unassembled WGS sequence"/>
</dbReference>
<evidence type="ECO:0000313" key="1">
    <source>
        <dbReference type="EMBL" id="PPC74305.1"/>
    </source>
</evidence>
<name>A0A2S5KI38_9PROT</name>
<comment type="caution">
    <text evidence="1">The sequence shown here is derived from an EMBL/GenBank/DDBJ whole genome shotgun (WGS) entry which is preliminary data.</text>
</comment>
<reference evidence="1 2" key="1">
    <citation type="submission" date="2018-02" db="EMBL/GenBank/DDBJ databases">
        <title>novel marine gammaproteobacteria from coastal saline agro ecosystem.</title>
        <authorList>
            <person name="Krishnan R."/>
            <person name="Ramesh Kumar N."/>
        </authorList>
    </citation>
    <scope>NUCLEOTIDE SEQUENCE [LARGE SCALE GENOMIC DNA]</scope>
    <source>
        <strain evidence="1 2">228</strain>
    </source>
</reference>
<evidence type="ECO:0008006" key="3">
    <source>
        <dbReference type="Google" id="ProtNLM"/>
    </source>
</evidence>
<dbReference type="AlphaFoldDB" id="A0A2S5KI38"/>
<accession>A0A2S5KI38</accession>
<organism evidence="1 2">
    <name type="scientific">Proteobacteria bacterium 228</name>
    <dbReference type="NCBI Taxonomy" id="2083153"/>
    <lineage>
        <taxon>Bacteria</taxon>
        <taxon>Pseudomonadati</taxon>
        <taxon>Pseudomonadota</taxon>
    </lineage>
</organism>
<dbReference type="EMBL" id="PRLP01000150">
    <property type="protein sequence ID" value="PPC74305.1"/>
    <property type="molecule type" value="Genomic_DNA"/>
</dbReference>
<sequence length="78" mass="8575">MKASTPFSARQYDAHCHHCRGTVIAIRPGPALSALQLQTRDGIVSALVSSRQLERLHIRIGSRIEGLLRHGNLLLATH</sequence>
<evidence type="ECO:0000313" key="2">
    <source>
        <dbReference type="Proteomes" id="UP000238196"/>
    </source>
</evidence>